<comment type="caution">
    <text evidence="8">The sequence shown here is derived from an EMBL/GenBank/DDBJ whole genome shotgun (WGS) entry which is preliminary data.</text>
</comment>
<evidence type="ECO:0000256" key="3">
    <source>
        <dbReference type="ARBA" id="ARBA00023163"/>
    </source>
</evidence>
<dbReference type="GO" id="GO:0005634">
    <property type="term" value="C:nucleus"/>
    <property type="evidence" value="ECO:0007669"/>
    <property type="project" value="UniProtKB-SubCell"/>
</dbReference>
<keyword evidence="1 5" id="KW-0805">Transcription regulation</keyword>
<dbReference type="Gene3D" id="3.30.1330.80">
    <property type="entry name" value="Hypothetical protein, similar to alpha- acetolactate decarboxylase, domain 2"/>
    <property type="match status" value="1"/>
</dbReference>
<comment type="domain">
    <text evidence="5">The PPC domain mediates interactions between AHL proteins.</text>
</comment>
<feature type="region of interest" description="Disordered" evidence="6">
    <location>
        <begin position="316"/>
        <end position="365"/>
    </location>
</feature>
<dbReference type="PROSITE" id="PS51742">
    <property type="entry name" value="PPC"/>
    <property type="match status" value="1"/>
</dbReference>
<evidence type="ECO:0000256" key="4">
    <source>
        <dbReference type="ARBA" id="ARBA00023242"/>
    </source>
</evidence>
<name>A0AAN7JHF9_9MYRT</name>
<keyword evidence="2 5" id="KW-0238">DNA-binding</keyword>
<dbReference type="InterPro" id="IPR039605">
    <property type="entry name" value="AHL"/>
</dbReference>
<proteinExistence type="predicted"/>
<keyword evidence="9" id="KW-1185">Reference proteome</keyword>
<comment type="function">
    <text evidence="5">Transcription factor that specifically binds AT-rich DNA sequences related to the nuclear matrix attachment regions (MARs).</text>
</comment>
<sequence length="365" mass="37803">MDGREAMAISGGSAQYFMAKVGLGSASGLQPGGINAPPPFRALTSTHHHNVQAAAAPAASQSSMGATLAGQAFEVELPSPSPSHCGFSRGSISIGAFSAGPPSVEQSLKRKRGRPRKYGPDGKVALGLLPTSGAAPDSSTPGTVTPLPKKVRGRPRGSGRKQLLETVGEWMNSSAGLAFTPHVISFETGEDVVAKILSFSQQRPRAVCILSGCGTISLVTFRQPASSGGSITYEGRFEILRLSGSYLIDKEGGPRNRTGGVSVSLSSPEGHVIGGSAGILMAAGPVQVIICSFVYGNSKAKEKQIVVADPKIEEDSSKFKSGDRSIALSSGPSHNFTSSATRVWPNSQPTIDLKNHHTGIDLTRG</sequence>
<evidence type="ECO:0000256" key="5">
    <source>
        <dbReference type="RuleBase" id="RU367031"/>
    </source>
</evidence>
<dbReference type="AlphaFoldDB" id="A0AAN7JHF9"/>
<evidence type="ECO:0000313" key="9">
    <source>
        <dbReference type="Proteomes" id="UP001345219"/>
    </source>
</evidence>
<evidence type="ECO:0000256" key="1">
    <source>
        <dbReference type="ARBA" id="ARBA00023015"/>
    </source>
</evidence>
<dbReference type="GO" id="GO:0003680">
    <property type="term" value="F:minor groove of adenine-thymine-rich DNA binding"/>
    <property type="evidence" value="ECO:0007669"/>
    <property type="project" value="UniProtKB-UniRule"/>
</dbReference>
<keyword evidence="4 5" id="KW-0539">Nucleus</keyword>
<dbReference type="SUPFAM" id="SSF117856">
    <property type="entry name" value="AF0104/ALDC/Ptd012-like"/>
    <property type="match status" value="1"/>
</dbReference>
<dbReference type="PANTHER" id="PTHR31500:SF64">
    <property type="entry name" value="AT-HOOK MOTIF NUCLEAR-LOCALIZED PROTEIN 12-RELATED"/>
    <property type="match status" value="1"/>
</dbReference>
<dbReference type="PANTHER" id="PTHR31500">
    <property type="entry name" value="AT-HOOK MOTIF NUCLEAR-LOCALIZED PROTEIN 9"/>
    <property type="match status" value="1"/>
</dbReference>
<feature type="compositionally biased region" description="Basic and acidic residues" evidence="6">
    <location>
        <begin position="353"/>
        <end position="365"/>
    </location>
</feature>
<dbReference type="InterPro" id="IPR005175">
    <property type="entry name" value="PPC_dom"/>
</dbReference>
<dbReference type="EMBL" id="JAXIOK010000022">
    <property type="protein sequence ID" value="KAK4743904.1"/>
    <property type="molecule type" value="Genomic_DNA"/>
</dbReference>
<feature type="region of interest" description="Disordered" evidence="6">
    <location>
        <begin position="98"/>
        <end position="159"/>
    </location>
</feature>
<feature type="compositionally biased region" description="Polar residues" evidence="6">
    <location>
        <begin position="327"/>
        <end position="350"/>
    </location>
</feature>
<organism evidence="8 9">
    <name type="scientific">Trapa incisa</name>
    <dbReference type="NCBI Taxonomy" id="236973"/>
    <lineage>
        <taxon>Eukaryota</taxon>
        <taxon>Viridiplantae</taxon>
        <taxon>Streptophyta</taxon>
        <taxon>Embryophyta</taxon>
        <taxon>Tracheophyta</taxon>
        <taxon>Spermatophyta</taxon>
        <taxon>Magnoliopsida</taxon>
        <taxon>eudicotyledons</taxon>
        <taxon>Gunneridae</taxon>
        <taxon>Pentapetalae</taxon>
        <taxon>rosids</taxon>
        <taxon>malvids</taxon>
        <taxon>Myrtales</taxon>
        <taxon>Lythraceae</taxon>
        <taxon>Trapa</taxon>
    </lineage>
</organism>
<reference evidence="8 9" key="1">
    <citation type="journal article" date="2023" name="Hortic Res">
        <title>Pangenome of water caltrop reveals structural variations and asymmetric subgenome divergence after allopolyploidization.</title>
        <authorList>
            <person name="Zhang X."/>
            <person name="Chen Y."/>
            <person name="Wang L."/>
            <person name="Yuan Y."/>
            <person name="Fang M."/>
            <person name="Shi L."/>
            <person name="Lu R."/>
            <person name="Comes H.P."/>
            <person name="Ma Y."/>
            <person name="Chen Y."/>
            <person name="Huang G."/>
            <person name="Zhou Y."/>
            <person name="Zheng Z."/>
            <person name="Qiu Y."/>
        </authorList>
    </citation>
    <scope>NUCLEOTIDE SEQUENCE [LARGE SCALE GENOMIC DNA]</scope>
    <source>
        <tissue evidence="8">Roots</tissue>
    </source>
</reference>
<evidence type="ECO:0000259" key="7">
    <source>
        <dbReference type="PROSITE" id="PS51742"/>
    </source>
</evidence>
<keyword evidence="3 5" id="KW-0804">Transcription</keyword>
<dbReference type="Pfam" id="PF03479">
    <property type="entry name" value="PCC"/>
    <property type="match status" value="1"/>
</dbReference>
<accession>A0AAN7JHF9</accession>
<feature type="domain" description="PPC" evidence="7">
    <location>
        <begin position="173"/>
        <end position="315"/>
    </location>
</feature>
<evidence type="ECO:0000313" key="8">
    <source>
        <dbReference type="EMBL" id="KAK4743904.1"/>
    </source>
</evidence>
<gene>
    <name evidence="8" type="ORF">SAY87_010216</name>
</gene>
<dbReference type="Proteomes" id="UP001345219">
    <property type="component" value="Chromosome 9"/>
</dbReference>
<evidence type="ECO:0000256" key="2">
    <source>
        <dbReference type="ARBA" id="ARBA00023125"/>
    </source>
</evidence>
<evidence type="ECO:0000256" key="6">
    <source>
        <dbReference type="SAM" id="MobiDB-lite"/>
    </source>
</evidence>
<feature type="compositionally biased region" description="Basic residues" evidence="6">
    <location>
        <begin position="149"/>
        <end position="159"/>
    </location>
</feature>
<dbReference type="CDD" id="cd11378">
    <property type="entry name" value="DUF296"/>
    <property type="match status" value="1"/>
</dbReference>
<protein>
    <recommendedName>
        <fullName evidence="5">AT-hook motif nuclear-localized protein</fullName>
    </recommendedName>
</protein>
<comment type="subcellular location">
    <subcellularLocation>
        <location evidence="5">Nucleus</location>
    </subcellularLocation>
</comment>